<accession>A0A656DEI8</accession>
<feature type="signal peptide" evidence="1">
    <location>
        <begin position="1"/>
        <end position="27"/>
    </location>
</feature>
<dbReference type="OrthoDB" id="9966970at2"/>
<dbReference type="RefSeq" id="WP_143713484.1">
    <property type="nucleotide sequence ID" value="NZ_CZVU01000153.1"/>
</dbReference>
<feature type="non-terminal residue" evidence="2">
    <location>
        <position position="146"/>
    </location>
</feature>
<evidence type="ECO:0000313" key="2">
    <source>
        <dbReference type="EMBL" id="CUT05996.1"/>
    </source>
</evidence>
<feature type="chain" id="PRO_5024919629" evidence="1">
    <location>
        <begin position="28"/>
        <end position="146"/>
    </location>
</feature>
<sequence>MKTKLNRRKFLNLVGSIALLPILNSCSNPVVSSIINNSKRYQPRPNADIFIEGDNENIAMKLKNSYQKLKSIADNPGKELKIAYETNSGYAVLRMSFVKDNLADYPHLKIINDRTGEKANILWGMKGLHPSIKFVDDNGKIITKNG</sequence>
<gene>
    <name evidence="2" type="ORF">JGI24_01813</name>
</gene>
<reference evidence="2 3" key="1">
    <citation type="submission" date="2015-11" db="EMBL/GenBank/DDBJ databases">
        <authorList>
            <person name="Varghese N."/>
        </authorList>
    </citation>
    <scope>NUCLEOTIDE SEQUENCE [LARGE SCALE GENOMIC DNA]</scope>
    <source>
        <strain evidence="2 3">JGI-24</strain>
    </source>
</reference>
<proteinExistence type="predicted"/>
<evidence type="ECO:0000256" key="1">
    <source>
        <dbReference type="SAM" id="SignalP"/>
    </source>
</evidence>
<keyword evidence="3" id="KW-1185">Reference proteome</keyword>
<protein>
    <submittedName>
        <fullName evidence="2">Uncharacterized protein</fullName>
    </submittedName>
</protein>
<dbReference type="EMBL" id="CZVU01000153">
    <property type="protein sequence ID" value="CUT05996.1"/>
    <property type="molecule type" value="Genomic_DNA"/>
</dbReference>
<dbReference type="Proteomes" id="UP000243065">
    <property type="component" value="Unassembled WGS sequence"/>
</dbReference>
<dbReference type="AlphaFoldDB" id="A0A656DEI8"/>
<keyword evidence="1" id="KW-0732">Signal</keyword>
<evidence type="ECO:0000313" key="3">
    <source>
        <dbReference type="Proteomes" id="UP000243065"/>
    </source>
</evidence>
<name>A0A656DEI8_KRYT1</name>
<organism evidence="2 3">
    <name type="scientific">Kryptobacter tengchongensis</name>
    <dbReference type="NCBI Taxonomy" id="1643429"/>
    <lineage>
        <taxon>Bacteria</taxon>
        <taxon>Pseudomonadati</taxon>
        <taxon>Candidatus Kryptoniota</taxon>
        <taxon>Candidatus Kryptobacter</taxon>
    </lineage>
</organism>